<name>A0A8B4IB39_PSEFL</name>
<feature type="region of interest" description="Disordered" evidence="1">
    <location>
        <begin position="53"/>
        <end position="72"/>
    </location>
</feature>
<proteinExistence type="predicted"/>
<feature type="compositionally biased region" description="Polar residues" evidence="1">
    <location>
        <begin position="181"/>
        <end position="194"/>
    </location>
</feature>
<gene>
    <name evidence="2" type="ORF">NCTC10038_04659</name>
</gene>
<accession>A0A8B4IB39</accession>
<dbReference type="EMBL" id="LS483372">
    <property type="protein sequence ID" value="SQF93194.1"/>
    <property type="molecule type" value="Genomic_DNA"/>
</dbReference>
<evidence type="ECO:0000313" key="2">
    <source>
        <dbReference type="EMBL" id="SQF93194.1"/>
    </source>
</evidence>
<organism evidence="2 3">
    <name type="scientific">Pseudomonas fluorescens</name>
    <dbReference type="NCBI Taxonomy" id="294"/>
    <lineage>
        <taxon>Bacteria</taxon>
        <taxon>Pseudomonadati</taxon>
        <taxon>Pseudomonadota</taxon>
        <taxon>Gammaproteobacteria</taxon>
        <taxon>Pseudomonadales</taxon>
        <taxon>Pseudomonadaceae</taxon>
        <taxon>Pseudomonas</taxon>
    </lineage>
</organism>
<dbReference type="AlphaFoldDB" id="A0A8B4IB39"/>
<sequence>MWDLSVSGHGAGGVRYDVGGAGQNLWGVSRAEEKKDDVEVDKKAVAQMLKQLDEAEKGNKNQTAQDLRDKLNEKRKELGEEKFKEILEALKKDASSDLLALLKKLFPDFFPDEPSPSPSPSPQPSPGKGGGGGGGGGGGSNSANIGPRESMSNLPFTQGAQFHHYKPDKSNPGKKPGVGTESGNIWSSFSQSPGTGNCTTIAAIKASMMQFGQKPTDVFKDVKQAGDGFDVQMRDGYQVHISQSELKQAAEQARFQGDNPEVMTNANFMYAVSAKRAQKEDNDDYAGQSYAAALKSLNDGEVLQEGLDRLGLRGLYRRSSSDELASGKLGVVAFSGHAMAVIGGQVELNGGRGGSPKPDDGAYTFV</sequence>
<feature type="region of interest" description="Disordered" evidence="1">
    <location>
        <begin position="110"/>
        <end position="194"/>
    </location>
</feature>
<reference evidence="2 3" key="1">
    <citation type="submission" date="2018-06" db="EMBL/GenBank/DDBJ databases">
        <authorList>
            <consortium name="Pathogen Informatics"/>
            <person name="Doyle S."/>
        </authorList>
    </citation>
    <scope>NUCLEOTIDE SEQUENCE [LARGE SCALE GENOMIC DNA]</scope>
    <source>
        <strain evidence="2 3">NCTC10038</strain>
    </source>
</reference>
<dbReference type="GeneID" id="61634605"/>
<evidence type="ECO:0000313" key="3">
    <source>
        <dbReference type="Proteomes" id="UP000248640"/>
    </source>
</evidence>
<feature type="compositionally biased region" description="Pro residues" evidence="1">
    <location>
        <begin position="113"/>
        <end position="125"/>
    </location>
</feature>
<dbReference type="RefSeq" id="WP_053257579.1">
    <property type="nucleotide sequence ID" value="NZ_CBCRXZ010000001.1"/>
</dbReference>
<evidence type="ECO:0000256" key="1">
    <source>
        <dbReference type="SAM" id="MobiDB-lite"/>
    </source>
</evidence>
<dbReference type="Proteomes" id="UP000248640">
    <property type="component" value="Chromosome 1"/>
</dbReference>
<protein>
    <submittedName>
        <fullName evidence="2">Type III secretion effector protein</fullName>
    </submittedName>
</protein>
<feature type="compositionally biased region" description="Polar residues" evidence="1">
    <location>
        <begin position="150"/>
        <end position="160"/>
    </location>
</feature>
<feature type="compositionally biased region" description="Gly residues" evidence="1">
    <location>
        <begin position="127"/>
        <end position="140"/>
    </location>
</feature>